<dbReference type="InterPro" id="IPR002173">
    <property type="entry name" value="Carboh/pur_kinase_PfkB_CS"/>
</dbReference>
<evidence type="ECO:0000259" key="5">
    <source>
        <dbReference type="Pfam" id="PF00294"/>
    </source>
</evidence>
<dbReference type="PANTHER" id="PTHR10584">
    <property type="entry name" value="SUGAR KINASE"/>
    <property type="match status" value="1"/>
</dbReference>
<evidence type="ECO:0000256" key="2">
    <source>
        <dbReference type="ARBA" id="ARBA00022679"/>
    </source>
</evidence>
<accession>A0ABR6CN41</accession>
<proteinExistence type="inferred from homology"/>
<keyword evidence="2 4" id="KW-0808">Transferase</keyword>
<dbReference type="RefSeq" id="WP_182502232.1">
    <property type="nucleotide sequence ID" value="NZ_JACJHX010000004.1"/>
</dbReference>
<dbReference type="SUPFAM" id="SSF53613">
    <property type="entry name" value="Ribokinase-like"/>
    <property type="match status" value="1"/>
</dbReference>
<dbReference type="PROSITE" id="PS00583">
    <property type="entry name" value="PFKB_KINASES_1"/>
    <property type="match status" value="1"/>
</dbReference>
<dbReference type="EMBL" id="JACJHX010000004">
    <property type="protein sequence ID" value="MBA9026351.1"/>
    <property type="molecule type" value="Genomic_DNA"/>
</dbReference>
<dbReference type="PANTHER" id="PTHR10584:SF166">
    <property type="entry name" value="RIBOKINASE"/>
    <property type="match status" value="1"/>
</dbReference>
<comment type="similarity">
    <text evidence="1 4">Belongs to the carbohydrate kinase PfkB family.</text>
</comment>
<keyword evidence="3 4" id="KW-0418">Kinase</keyword>
<dbReference type="PROSITE" id="PS00584">
    <property type="entry name" value="PFKB_KINASES_2"/>
    <property type="match status" value="1"/>
</dbReference>
<dbReference type="PRINTS" id="PR00990">
    <property type="entry name" value="RIBOKINASE"/>
</dbReference>
<name>A0ABR6CN41_9BACI</name>
<evidence type="ECO:0000313" key="7">
    <source>
        <dbReference type="Proteomes" id="UP000626697"/>
    </source>
</evidence>
<gene>
    <name evidence="6" type="ORF">HNP81_001636</name>
</gene>
<reference evidence="6 7" key="1">
    <citation type="submission" date="2020-08" db="EMBL/GenBank/DDBJ databases">
        <title>Genomic Encyclopedia of Type Strains, Phase IV (KMG-IV): sequencing the most valuable type-strain genomes for metagenomic binning, comparative biology and taxonomic classification.</title>
        <authorList>
            <person name="Goeker M."/>
        </authorList>
    </citation>
    <scope>NUCLEOTIDE SEQUENCE [LARGE SCALE GENOMIC DNA]</scope>
    <source>
        <strain evidence="6 7">DSM 105481</strain>
    </source>
</reference>
<dbReference type="InterPro" id="IPR011611">
    <property type="entry name" value="PfkB_dom"/>
</dbReference>
<comment type="caution">
    <text evidence="6">The sequence shown here is derived from an EMBL/GenBank/DDBJ whole genome shotgun (WGS) entry which is preliminary data.</text>
</comment>
<evidence type="ECO:0000256" key="4">
    <source>
        <dbReference type="RuleBase" id="RU003704"/>
    </source>
</evidence>
<dbReference type="Proteomes" id="UP000626697">
    <property type="component" value="Unassembled WGS sequence"/>
</dbReference>
<evidence type="ECO:0000256" key="3">
    <source>
        <dbReference type="ARBA" id="ARBA00022777"/>
    </source>
</evidence>
<organism evidence="6 7">
    <name type="scientific">Peribacillus huizhouensis</name>
    <dbReference type="NCBI Taxonomy" id="1501239"/>
    <lineage>
        <taxon>Bacteria</taxon>
        <taxon>Bacillati</taxon>
        <taxon>Bacillota</taxon>
        <taxon>Bacilli</taxon>
        <taxon>Bacillales</taxon>
        <taxon>Bacillaceae</taxon>
        <taxon>Peribacillus</taxon>
    </lineage>
</organism>
<dbReference type="GO" id="GO:0016301">
    <property type="term" value="F:kinase activity"/>
    <property type="evidence" value="ECO:0007669"/>
    <property type="project" value="UniProtKB-KW"/>
</dbReference>
<dbReference type="Pfam" id="PF00294">
    <property type="entry name" value="PfkB"/>
    <property type="match status" value="1"/>
</dbReference>
<dbReference type="InterPro" id="IPR029056">
    <property type="entry name" value="Ribokinase-like"/>
</dbReference>
<sequence length="297" mass="32814">MVKVAIHGFINIDIIGLVDKFTETDQETKLKNLQLTPGGSAANVAVGLSRLGEEVYFLGAIGDDIYTSYLLDNLENTRLDYVQIIRGKPSGTAMALVDGSGLRTMYTYPGANVNYNLKNVPKEFYEEITHLHLSSPYLEVAESFFQWKEENIDLKISLDPSTLLTKKGLSYLLPILSKTDILFLNHSELNDLFPEQDIDYSIRRLHELGIKQVFIKLGKEGALSSVLSGGTYKRIQLPALQVEAIDSTGSGDAFAVGALYGIIREWPQELILQTGINLGGRVVSQIGSRKGLPFTLE</sequence>
<protein>
    <submittedName>
        <fullName evidence="6">Sugar/nucleoside kinase (Ribokinase family)</fullName>
    </submittedName>
</protein>
<evidence type="ECO:0000313" key="6">
    <source>
        <dbReference type="EMBL" id="MBA9026351.1"/>
    </source>
</evidence>
<evidence type="ECO:0000256" key="1">
    <source>
        <dbReference type="ARBA" id="ARBA00010688"/>
    </source>
</evidence>
<feature type="domain" description="Carbohydrate kinase PfkB" evidence="5">
    <location>
        <begin position="3"/>
        <end position="293"/>
    </location>
</feature>
<dbReference type="InterPro" id="IPR002139">
    <property type="entry name" value="Ribo/fructo_kinase"/>
</dbReference>
<keyword evidence="7" id="KW-1185">Reference proteome</keyword>
<dbReference type="Gene3D" id="3.40.1190.20">
    <property type="match status" value="1"/>
</dbReference>